<dbReference type="SUPFAM" id="SSF53098">
    <property type="entry name" value="Ribonuclease H-like"/>
    <property type="match status" value="1"/>
</dbReference>
<dbReference type="InterPro" id="IPR012337">
    <property type="entry name" value="RNaseH-like_sf"/>
</dbReference>
<dbReference type="AlphaFoldDB" id="T1BVI9"/>
<accession>T1BVI9</accession>
<reference evidence="2" key="1">
    <citation type="submission" date="2013-08" db="EMBL/GenBank/DDBJ databases">
        <authorList>
            <person name="Mendez C."/>
            <person name="Richter M."/>
            <person name="Ferrer M."/>
            <person name="Sanchez J."/>
        </authorList>
    </citation>
    <scope>NUCLEOTIDE SEQUENCE</scope>
</reference>
<reference evidence="2" key="2">
    <citation type="journal article" date="2014" name="ISME J.">
        <title>Microbial stratification in low pH oxic and suboxic macroscopic growths along an acid mine drainage.</title>
        <authorList>
            <person name="Mendez-Garcia C."/>
            <person name="Mesa V."/>
            <person name="Sprenger R.R."/>
            <person name="Richter M."/>
            <person name="Diez M.S."/>
            <person name="Solano J."/>
            <person name="Bargiela R."/>
            <person name="Golyshina O.V."/>
            <person name="Manteca A."/>
            <person name="Ramos J.L."/>
            <person name="Gallego J.R."/>
            <person name="Llorente I."/>
            <person name="Martins Dos Santos V.A."/>
            <person name="Jensen O.N."/>
            <person name="Pelaez A.I."/>
            <person name="Sanchez J."/>
            <person name="Ferrer M."/>
        </authorList>
    </citation>
    <scope>NUCLEOTIDE SEQUENCE</scope>
</reference>
<dbReference type="Pfam" id="PF13546">
    <property type="entry name" value="DDE_5"/>
    <property type="match status" value="1"/>
</dbReference>
<sequence length="431" mass="49116">MDGWQAWQRLLSLMAGAFTAPSRLLFSELVTAWVVLPGRHTITRLWQTIDDGGRRSHDAYHRFVRAGKWEPRTLWQLLGREMVRLFCPVGDIYLDVDDTLFHKTGRKISGTGTWRDAVRSTRNRVVYAWGLNLVVLTLRVQPPWGGEPLGLPIDVRLHRKGGPTLLDLATEMVREVAVWFPERTLRLSGDGAYAPLAGRDLQRTHVTSRLRRDAALFELPPPRYKGQRGRPAKKGCRLPTLAEMAQQVPSEEWQRAKVDVRGKTREYLLYARPVLWYKVSPNRQVLLVIVRDPAGLQPDDYFFTTDLEGLATAVPRDYGGRWSIEDTFRSGKQFLGAQDPQTRVGDGPERAAVLSFWTYSAVWTWYVSFHGTERTWPNLPWYPQKTTPSFPDALAALRRALWRQRIFAGSDPAPHLTKIQSLLLEALATAA</sequence>
<name>T1BVI9_9ZZZZ</name>
<dbReference type="InterPro" id="IPR038721">
    <property type="entry name" value="IS701-like_DDE_dom"/>
</dbReference>
<feature type="domain" description="Transposase IS701-like DDE" evidence="1">
    <location>
        <begin position="29"/>
        <end position="259"/>
    </location>
</feature>
<organism evidence="2">
    <name type="scientific">mine drainage metagenome</name>
    <dbReference type="NCBI Taxonomy" id="410659"/>
    <lineage>
        <taxon>unclassified sequences</taxon>
        <taxon>metagenomes</taxon>
        <taxon>ecological metagenomes</taxon>
    </lineage>
</organism>
<protein>
    <submittedName>
        <fullName evidence="2">Transposase, IS4</fullName>
    </submittedName>
</protein>
<evidence type="ECO:0000313" key="2">
    <source>
        <dbReference type="EMBL" id="EQD73897.1"/>
    </source>
</evidence>
<dbReference type="EMBL" id="AUZX01003441">
    <property type="protein sequence ID" value="EQD73897.1"/>
    <property type="molecule type" value="Genomic_DNA"/>
</dbReference>
<gene>
    <name evidence="2" type="ORF">B1A_04720</name>
</gene>
<evidence type="ECO:0000259" key="1">
    <source>
        <dbReference type="Pfam" id="PF13546"/>
    </source>
</evidence>
<comment type="caution">
    <text evidence="2">The sequence shown here is derived from an EMBL/GenBank/DDBJ whole genome shotgun (WGS) entry which is preliminary data.</text>
</comment>
<proteinExistence type="predicted"/>